<reference evidence="3 4" key="1">
    <citation type="submission" date="2017-09" db="EMBL/GenBank/DDBJ databases">
        <title>The Catabolism of 3,6-Dichlorosalicylic acid is Initiated by the Cytochrome P450 Monooxygenase DsmABC in Rhizorhabdus dicambivorans Ndbn-20.</title>
        <authorList>
            <person name="Na L."/>
        </authorList>
    </citation>
    <scope>NUCLEOTIDE SEQUENCE [LARGE SCALE GENOMIC DNA]</scope>
    <source>
        <strain evidence="3 4">Ndbn-20m</strain>
    </source>
</reference>
<accession>A0A2A4FWA6</accession>
<sequence>MIAAPRDLFEVPAPGPYLLAHSVGCLPVSARAAIDAAMLQPWADKGSDGWLDWLAAIDRFRLALAGLLATGPDLICPQPSVSIALTALLSGLPRRAGRERLLASRHAFPSIGFAMRACERLGYRLELIDGDPSDAGIWSAAIGPDVAAVVAMHVHSNSGRLSPIDEIAALARAAGAFSIVDIAQSAGILPVDPAAWGVDAAIGSCVKWLCGGPGAAFLWASQTLIDQAEPLNVGWFSHVDPFAFDIDDFRYAPDARRFWGGTPSIAPYALATAGIATITGLGVDRILADNRRLIACFAEEAGADIDMTHRGGTLCLRSGQADALAAAFQRIGCRFDRRGDILRLSFHSWNDEDEARQTGQAARGLRLALA</sequence>
<dbReference type="AlphaFoldDB" id="A0A2A4FWA6"/>
<proteinExistence type="predicted"/>
<dbReference type="OrthoDB" id="9812626at2"/>
<comment type="caution">
    <text evidence="3">The sequence shown here is derived from an EMBL/GenBank/DDBJ whole genome shotgun (WGS) entry which is preliminary data.</text>
</comment>
<name>A0A2A4FWA6_9SPHN</name>
<dbReference type="GO" id="GO:0008483">
    <property type="term" value="F:transaminase activity"/>
    <property type="evidence" value="ECO:0007669"/>
    <property type="project" value="UniProtKB-KW"/>
</dbReference>
<dbReference type="Pfam" id="PF00266">
    <property type="entry name" value="Aminotran_5"/>
    <property type="match status" value="1"/>
</dbReference>
<gene>
    <name evidence="3" type="ORF">COO09_14185</name>
</gene>
<feature type="domain" description="Aminotransferase class V" evidence="2">
    <location>
        <begin position="116"/>
        <end position="295"/>
    </location>
</feature>
<evidence type="ECO:0000313" key="4">
    <source>
        <dbReference type="Proteomes" id="UP000218934"/>
    </source>
</evidence>
<organism evidence="3 4">
    <name type="scientific">Rhizorhabdus dicambivorans</name>
    <dbReference type="NCBI Taxonomy" id="1850238"/>
    <lineage>
        <taxon>Bacteria</taxon>
        <taxon>Pseudomonadati</taxon>
        <taxon>Pseudomonadota</taxon>
        <taxon>Alphaproteobacteria</taxon>
        <taxon>Sphingomonadales</taxon>
        <taxon>Sphingomonadaceae</taxon>
        <taxon>Rhizorhabdus</taxon>
    </lineage>
</organism>
<dbReference type="EMBL" id="NWUF01000013">
    <property type="protein sequence ID" value="PCE41661.1"/>
    <property type="molecule type" value="Genomic_DNA"/>
</dbReference>
<dbReference type="RefSeq" id="WP_066964433.1">
    <property type="nucleotide sequence ID" value="NZ_CP023449.1"/>
</dbReference>
<keyword evidence="4" id="KW-1185">Reference proteome</keyword>
<keyword evidence="3" id="KW-0032">Aminotransferase</keyword>
<dbReference type="InterPro" id="IPR015424">
    <property type="entry name" value="PyrdxlP-dep_Trfase"/>
</dbReference>
<dbReference type="InterPro" id="IPR015421">
    <property type="entry name" value="PyrdxlP-dep_Trfase_major"/>
</dbReference>
<dbReference type="Gene3D" id="3.90.1150.10">
    <property type="entry name" value="Aspartate Aminotransferase, domain 1"/>
    <property type="match status" value="1"/>
</dbReference>
<evidence type="ECO:0000313" key="3">
    <source>
        <dbReference type="EMBL" id="PCE41661.1"/>
    </source>
</evidence>
<evidence type="ECO:0000259" key="2">
    <source>
        <dbReference type="Pfam" id="PF00266"/>
    </source>
</evidence>
<keyword evidence="3" id="KW-0808">Transferase</keyword>
<dbReference type="InterPro" id="IPR015422">
    <property type="entry name" value="PyrdxlP-dep_Trfase_small"/>
</dbReference>
<dbReference type="InterPro" id="IPR000192">
    <property type="entry name" value="Aminotrans_V_dom"/>
</dbReference>
<protein>
    <submittedName>
        <fullName evidence="3">Aminotransferase class V-fold PLP-dependent enzyme</fullName>
    </submittedName>
</protein>
<dbReference type="KEGG" id="rdi:CMV14_09260"/>
<dbReference type="SUPFAM" id="SSF53383">
    <property type="entry name" value="PLP-dependent transferases"/>
    <property type="match status" value="1"/>
</dbReference>
<dbReference type="Proteomes" id="UP000218934">
    <property type="component" value="Unassembled WGS sequence"/>
</dbReference>
<dbReference type="Gene3D" id="3.40.640.10">
    <property type="entry name" value="Type I PLP-dependent aspartate aminotransferase-like (Major domain)"/>
    <property type="match status" value="1"/>
</dbReference>
<evidence type="ECO:0000256" key="1">
    <source>
        <dbReference type="ARBA" id="ARBA00022898"/>
    </source>
</evidence>
<keyword evidence="1" id="KW-0663">Pyridoxal phosphate</keyword>
<dbReference type="PANTHER" id="PTHR43586:SF4">
    <property type="entry name" value="ISOPENICILLIN N EPIMERASE"/>
    <property type="match status" value="1"/>
</dbReference>
<dbReference type="PANTHER" id="PTHR43586">
    <property type="entry name" value="CYSTEINE DESULFURASE"/>
    <property type="match status" value="1"/>
</dbReference>